<accession>A0A1H1IPM9</accession>
<evidence type="ECO:0000313" key="11">
    <source>
        <dbReference type="Proteomes" id="UP000183487"/>
    </source>
</evidence>
<evidence type="ECO:0000256" key="7">
    <source>
        <dbReference type="ARBA" id="ARBA00023157"/>
    </source>
</evidence>
<feature type="region of interest" description="Disordered" evidence="8">
    <location>
        <begin position="155"/>
        <end position="174"/>
    </location>
</feature>
<protein>
    <submittedName>
        <fullName evidence="10">Feruloyl esterase</fullName>
    </submittedName>
</protein>
<dbReference type="InterPro" id="IPR029058">
    <property type="entry name" value="AB_hydrolase_fold"/>
</dbReference>
<dbReference type="SUPFAM" id="SSF53474">
    <property type="entry name" value="alpha/beta-Hydrolases"/>
    <property type="match status" value="1"/>
</dbReference>
<keyword evidence="11" id="KW-1185">Reference proteome</keyword>
<evidence type="ECO:0000256" key="2">
    <source>
        <dbReference type="ARBA" id="ARBA00022487"/>
    </source>
</evidence>
<evidence type="ECO:0000256" key="5">
    <source>
        <dbReference type="ARBA" id="ARBA00022801"/>
    </source>
</evidence>
<dbReference type="InterPro" id="IPR011118">
    <property type="entry name" value="Tannase/feruloyl_esterase"/>
</dbReference>
<dbReference type="Proteomes" id="UP000183487">
    <property type="component" value="Unassembled WGS sequence"/>
</dbReference>
<comment type="similarity">
    <text evidence="1">Belongs to the tannase family.</text>
</comment>
<dbReference type="OrthoDB" id="8672133at2"/>
<dbReference type="GO" id="GO:0052689">
    <property type="term" value="F:carboxylic ester hydrolase activity"/>
    <property type="evidence" value="ECO:0007669"/>
    <property type="project" value="UniProtKB-KW"/>
</dbReference>
<organism evidence="10 11">
    <name type="scientific">Paraburkholderia fungorum</name>
    <dbReference type="NCBI Taxonomy" id="134537"/>
    <lineage>
        <taxon>Bacteria</taxon>
        <taxon>Pseudomonadati</taxon>
        <taxon>Pseudomonadota</taxon>
        <taxon>Betaproteobacteria</taxon>
        <taxon>Burkholderiales</taxon>
        <taxon>Burkholderiaceae</taxon>
        <taxon>Paraburkholderia</taxon>
    </lineage>
</organism>
<keyword evidence="4 9" id="KW-0732">Signal</keyword>
<dbReference type="Pfam" id="PF07519">
    <property type="entry name" value="Tannase"/>
    <property type="match status" value="1"/>
</dbReference>
<evidence type="ECO:0000313" key="10">
    <source>
        <dbReference type="EMBL" id="SDR39644.1"/>
    </source>
</evidence>
<keyword evidence="6" id="KW-0106">Calcium</keyword>
<dbReference type="PANTHER" id="PTHR33938:SF15">
    <property type="entry name" value="FERULOYL ESTERASE B-RELATED"/>
    <property type="match status" value="1"/>
</dbReference>
<keyword evidence="2" id="KW-0719">Serine esterase</keyword>
<evidence type="ECO:0000256" key="4">
    <source>
        <dbReference type="ARBA" id="ARBA00022729"/>
    </source>
</evidence>
<dbReference type="PANTHER" id="PTHR33938">
    <property type="entry name" value="FERULOYL ESTERASE B-RELATED"/>
    <property type="match status" value="1"/>
</dbReference>
<name>A0A1H1IPM9_9BURK</name>
<evidence type="ECO:0000256" key="9">
    <source>
        <dbReference type="SAM" id="SignalP"/>
    </source>
</evidence>
<evidence type="ECO:0000256" key="1">
    <source>
        <dbReference type="ARBA" id="ARBA00006249"/>
    </source>
</evidence>
<dbReference type="AlphaFoldDB" id="A0A1H1IPM9"/>
<keyword evidence="3" id="KW-0479">Metal-binding</keyword>
<proteinExistence type="inferred from homology"/>
<evidence type="ECO:0000256" key="3">
    <source>
        <dbReference type="ARBA" id="ARBA00022723"/>
    </source>
</evidence>
<reference evidence="11" key="1">
    <citation type="submission" date="2016-10" db="EMBL/GenBank/DDBJ databases">
        <authorList>
            <person name="Varghese N."/>
        </authorList>
    </citation>
    <scope>NUCLEOTIDE SEQUENCE [LARGE SCALE GENOMIC DNA]</scope>
    <source>
        <strain evidence="11">GAS106B</strain>
    </source>
</reference>
<keyword evidence="5" id="KW-0378">Hydrolase</keyword>
<evidence type="ECO:0000256" key="8">
    <source>
        <dbReference type="SAM" id="MobiDB-lite"/>
    </source>
</evidence>
<feature type="signal peptide" evidence="9">
    <location>
        <begin position="1"/>
        <end position="35"/>
    </location>
</feature>
<feature type="chain" id="PRO_5010256264" evidence="9">
    <location>
        <begin position="36"/>
        <end position="550"/>
    </location>
</feature>
<dbReference type="EMBL" id="FNKP01000002">
    <property type="protein sequence ID" value="SDR39644.1"/>
    <property type="molecule type" value="Genomic_DNA"/>
</dbReference>
<gene>
    <name evidence="10" type="ORF">SAMN05443245_5469</name>
</gene>
<keyword evidence="7" id="KW-1015">Disulfide bond</keyword>
<dbReference type="GO" id="GO:0046872">
    <property type="term" value="F:metal ion binding"/>
    <property type="evidence" value="ECO:0007669"/>
    <property type="project" value="UniProtKB-KW"/>
</dbReference>
<evidence type="ECO:0000256" key="6">
    <source>
        <dbReference type="ARBA" id="ARBA00022837"/>
    </source>
</evidence>
<dbReference type="RefSeq" id="WP_074770390.1">
    <property type="nucleotide sequence ID" value="NZ_FNKP01000002.1"/>
</dbReference>
<sequence length="550" mass="58868">MKLIRSGSHAGWIVRRLMAGLLALFATCVSTGAHAADATDSCSKLASLALPDATITAAETVAAGQYKMPENPLTRLGGLSGMNVAGKTANDPNPAFCRIAATLKPSSDSDIKIEVWLPLNGWNGKFLGVGSFGWAGALMLPGMLTGIEQGYAAATTDTGHDGSTPEGNGGRFTLGHPEKLTDYAWRADHLMTVNAKMIIRAYYGKPPLKSYWVGCSLGGLEGLIEAKRFPDDYDGIVAGAPPNPIVNFNAAQLWPSWLVHHDPSLAIPKEKFDMVNKAVIEACASPAGRKQGFVDEPDRCLFEPRQLLCKGADAPDCLTAPQVHLLEQIYAGPVNPRTHEVIFPGPAKGSESQLAGFADGKPFPVALDIFRYTAFQNPDWDWSGIDWDKDIDKAIANVGPLLHVDADLKPFFARGGKLLMYIGWNDYHNPQELIGYYRTLMRNAGDTTRASARLFTIPGMGHCFGGAGCDTFDKLGTIDKWVAHGVAPQRVVASKVDGGKVVRTRPLCAYPEVARYTGHGDIGKAASFACVAPHEGVHVKASLNAGAESE</sequence>